<dbReference type="InterPro" id="IPR036291">
    <property type="entry name" value="NAD(P)-bd_dom_sf"/>
</dbReference>
<sequence length="474" mass="51073">MRRYVRSTPLPAAVGEAFAWHDRPGALERLSPPFVPGRVERRSGGLEPGSEVVLPLDVGPLRGRLAPRWIARHTVYEPPADPVSGRGEFVDVQARGPFASWTHRHRFEPDGRGRSVLIDDVAYRLPLGRLGELVGGPFVRRRLSRMFAHRHRVTAGDLAAHAAAGAKGVTPMHIAVTGSTGLIGEALIAYLTTGGHTVTRIVRRPREGAITWDPDAGGIDPEDLRGLDGVVHLAGEPIASGRWTTAQKRRIHRSRAEGTRILAEAIAALGDDAPAVLVSASGINFYGDGGDEELSEDHPPGDDFLARVCVDWEAATRAAQKAGVRVVNVRTGIVQSRQGGALAKQLPLFKAGIGGRLGRGDQWMAWVSLDDVVGLYHHALTTPEVQGPLNATGPAPVTNAAYTRILGRVLRRPTVLPIPRFGPRLVLGREMADLLLFASLRVVPTLAERTGYTFRHPTLEGCLRAVLGRPEDPA</sequence>
<accession>A0A411YKT6</accession>
<dbReference type="InterPro" id="IPR001509">
    <property type="entry name" value="Epimerase_deHydtase"/>
</dbReference>
<name>A0A411YKT6_9ACTN</name>
<dbReference type="Gene3D" id="3.40.50.720">
    <property type="entry name" value="NAD(P)-binding Rossmann-like Domain"/>
    <property type="match status" value="1"/>
</dbReference>
<dbReference type="SUPFAM" id="SSF51735">
    <property type="entry name" value="NAD(P)-binding Rossmann-fold domains"/>
    <property type="match status" value="1"/>
</dbReference>
<evidence type="ECO:0000259" key="3">
    <source>
        <dbReference type="Pfam" id="PF08338"/>
    </source>
</evidence>
<gene>
    <name evidence="4" type="ORF">ER308_21045</name>
</gene>
<dbReference type="OrthoDB" id="9801773at2"/>
<dbReference type="SUPFAM" id="SSF55961">
    <property type="entry name" value="Bet v1-like"/>
    <property type="match status" value="1"/>
</dbReference>
<dbReference type="PANTHER" id="PTHR11092:SF0">
    <property type="entry name" value="EPIMERASE FAMILY PROTEIN SDR39U1"/>
    <property type="match status" value="1"/>
</dbReference>
<dbReference type="NCBIfam" id="TIGR01777">
    <property type="entry name" value="yfcH"/>
    <property type="match status" value="1"/>
</dbReference>
<dbReference type="AlphaFoldDB" id="A0A411YKT6"/>
<dbReference type="CDD" id="cd05242">
    <property type="entry name" value="SDR_a8"/>
    <property type="match status" value="1"/>
</dbReference>
<dbReference type="Pfam" id="PF08338">
    <property type="entry name" value="DUF1731"/>
    <property type="match status" value="1"/>
</dbReference>
<dbReference type="CDD" id="cd07820">
    <property type="entry name" value="SRPBCC_3"/>
    <property type="match status" value="1"/>
</dbReference>
<evidence type="ECO:0000256" key="1">
    <source>
        <dbReference type="ARBA" id="ARBA00009353"/>
    </source>
</evidence>
<dbReference type="EMBL" id="CP036402">
    <property type="protein sequence ID" value="QBI21796.1"/>
    <property type="molecule type" value="Genomic_DNA"/>
</dbReference>
<proteinExistence type="inferred from homology"/>
<protein>
    <submittedName>
        <fullName evidence="4">TIGR01777 family protein</fullName>
    </submittedName>
</protein>
<dbReference type="InterPro" id="IPR010099">
    <property type="entry name" value="SDR39U1"/>
</dbReference>
<comment type="similarity">
    <text evidence="1">Belongs to the NAD(P)-dependent epimerase/dehydratase family. SDR39U1 subfamily.</text>
</comment>
<keyword evidence="5" id="KW-1185">Reference proteome</keyword>
<dbReference type="PANTHER" id="PTHR11092">
    <property type="entry name" value="SUGAR NUCLEOTIDE EPIMERASE RELATED"/>
    <property type="match status" value="1"/>
</dbReference>
<evidence type="ECO:0000313" key="4">
    <source>
        <dbReference type="EMBL" id="QBI21796.1"/>
    </source>
</evidence>
<dbReference type="Gene3D" id="3.30.530.20">
    <property type="match status" value="1"/>
</dbReference>
<dbReference type="RefSeq" id="WP_131156787.1">
    <property type="nucleotide sequence ID" value="NZ_CP036402.1"/>
</dbReference>
<dbReference type="Pfam" id="PF01370">
    <property type="entry name" value="Epimerase"/>
    <property type="match status" value="1"/>
</dbReference>
<dbReference type="InterPro" id="IPR013549">
    <property type="entry name" value="DUF1731"/>
</dbReference>
<evidence type="ECO:0000259" key="2">
    <source>
        <dbReference type="Pfam" id="PF01370"/>
    </source>
</evidence>
<feature type="domain" description="NAD-dependent epimerase/dehydratase" evidence="2">
    <location>
        <begin position="174"/>
        <end position="385"/>
    </location>
</feature>
<dbReference type="InterPro" id="IPR023393">
    <property type="entry name" value="START-like_dom_sf"/>
</dbReference>
<dbReference type="Proteomes" id="UP000291469">
    <property type="component" value="Chromosome"/>
</dbReference>
<dbReference type="KEGG" id="erz:ER308_21045"/>
<feature type="domain" description="DUF1731" evidence="3">
    <location>
        <begin position="418"/>
        <end position="465"/>
    </location>
</feature>
<evidence type="ECO:0000313" key="5">
    <source>
        <dbReference type="Proteomes" id="UP000291469"/>
    </source>
</evidence>
<organism evidence="4 5">
    <name type="scientific">Egibacter rhizosphaerae</name>
    <dbReference type="NCBI Taxonomy" id="1670831"/>
    <lineage>
        <taxon>Bacteria</taxon>
        <taxon>Bacillati</taxon>
        <taxon>Actinomycetota</taxon>
        <taxon>Nitriliruptoria</taxon>
        <taxon>Egibacterales</taxon>
        <taxon>Egibacteraceae</taxon>
        <taxon>Egibacter</taxon>
    </lineage>
</organism>
<reference evidence="4 5" key="1">
    <citation type="submission" date="2019-01" db="EMBL/GenBank/DDBJ databases">
        <title>Egibacter rhizosphaerae EGI 80759T.</title>
        <authorList>
            <person name="Chen D.-D."/>
            <person name="Tian Y."/>
            <person name="Jiao J.-Y."/>
            <person name="Zhang X.-T."/>
            <person name="Zhang Y.-G."/>
            <person name="Zhang Y."/>
            <person name="Xiao M."/>
            <person name="Shu W.-S."/>
            <person name="Li W.-J."/>
        </authorList>
    </citation>
    <scope>NUCLEOTIDE SEQUENCE [LARGE SCALE GENOMIC DNA]</scope>
    <source>
        <strain evidence="4 5">EGI 80759</strain>
    </source>
</reference>